<feature type="region of interest" description="Disordered" evidence="15">
    <location>
        <begin position="388"/>
        <end position="425"/>
    </location>
</feature>
<comment type="caution">
    <text evidence="19">The sequence shown here is derived from an EMBL/GenBank/DDBJ whole genome shotgun (WGS) entry which is preliminary data.</text>
</comment>
<dbReference type="PIRSF" id="PIRSF005225">
    <property type="entry name" value="LAG1_LAC1"/>
    <property type="match status" value="1"/>
</dbReference>
<evidence type="ECO:0000259" key="17">
    <source>
        <dbReference type="PROSITE" id="PS50071"/>
    </source>
</evidence>
<feature type="DNA-binding region" description="Homeobox" evidence="12">
    <location>
        <begin position="119"/>
        <end position="162"/>
    </location>
</feature>
<evidence type="ECO:0000256" key="7">
    <source>
        <dbReference type="ARBA" id="ARBA00022824"/>
    </source>
</evidence>
<name>A0ABQ0F104_APOSI</name>
<feature type="domain" description="Homeobox" evidence="17">
    <location>
        <begin position="117"/>
        <end position="161"/>
    </location>
</feature>
<evidence type="ECO:0000256" key="16">
    <source>
        <dbReference type="SAM" id="Phobius"/>
    </source>
</evidence>
<protein>
    <submittedName>
        <fullName evidence="19">Ceramide synthase 4</fullName>
    </submittedName>
</protein>
<dbReference type="PROSITE" id="PS50071">
    <property type="entry name" value="HOMEOBOX_2"/>
    <property type="match status" value="1"/>
</dbReference>
<evidence type="ECO:0000256" key="15">
    <source>
        <dbReference type="SAM" id="MobiDB-lite"/>
    </source>
</evidence>
<keyword evidence="8 16" id="KW-1133">Transmembrane helix</keyword>
<evidence type="ECO:0000256" key="14">
    <source>
        <dbReference type="RuleBase" id="RU000682"/>
    </source>
</evidence>
<dbReference type="PROSITE" id="PS50922">
    <property type="entry name" value="TLC"/>
    <property type="match status" value="1"/>
</dbReference>
<comment type="pathway">
    <text evidence="3">Sphingolipid metabolism.</text>
</comment>
<evidence type="ECO:0000256" key="1">
    <source>
        <dbReference type="ARBA" id="ARBA00004477"/>
    </source>
</evidence>
<feature type="domain" description="TLC" evidence="18">
    <location>
        <begin position="164"/>
        <end position="378"/>
    </location>
</feature>
<evidence type="ECO:0000259" key="18">
    <source>
        <dbReference type="PROSITE" id="PS50922"/>
    </source>
</evidence>
<dbReference type="PANTHER" id="PTHR12560:SF6">
    <property type="entry name" value="CERAMIDE SYNTHASE 4"/>
    <property type="match status" value="1"/>
</dbReference>
<gene>
    <name evidence="19" type="ORF">APTSU1_000819100</name>
</gene>
<feature type="transmembrane region" description="Helical" evidence="16">
    <location>
        <begin position="38"/>
        <end position="56"/>
    </location>
</feature>
<evidence type="ECO:0000256" key="9">
    <source>
        <dbReference type="ARBA" id="ARBA00023098"/>
    </source>
</evidence>
<evidence type="ECO:0000256" key="6">
    <source>
        <dbReference type="ARBA" id="ARBA00022692"/>
    </source>
</evidence>
<keyword evidence="7" id="KW-0256">Endoplasmic reticulum</keyword>
<keyword evidence="10 13" id="KW-0472">Membrane</keyword>
<organism evidence="19 20">
    <name type="scientific">Apodemus speciosus</name>
    <name type="common">Large Japanese field mouse</name>
    <dbReference type="NCBI Taxonomy" id="105296"/>
    <lineage>
        <taxon>Eukaryota</taxon>
        <taxon>Metazoa</taxon>
        <taxon>Chordata</taxon>
        <taxon>Craniata</taxon>
        <taxon>Vertebrata</taxon>
        <taxon>Euteleostomi</taxon>
        <taxon>Mammalia</taxon>
        <taxon>Eutheria</taxon>
        <taxon>Euarchontoglires</taxon>
        <taxon>Glires</taxon>
        <taxon>Rodentia</taxon>
        <taxon>Myomorpha</taxon>
        <taxon>Muroidea</taxon>
        <taxon>Muridae</taxon>
        <taxon>Murinae</taxon>
        <taxon>Apodemus</taxon>
    </lineage>
</organism>
<reference evidence="19 20" key="1">
    <citation type="submission" date="2024-08" db="EMBL/GenBank/DDBJ databases">
        <title>The draft genome of Apodemus speciosus.</title>
        <authorList>
            <person name="Nabeshima K."/>
            <person name="Suzuki S."/>
            <person name="Onuma M."/>
        </authorList>
    </citation>
    <scope>NUCLEOTIDE SEQUENCE [LARGE SCALE GENOMIC DNA]</scope>
    <source>
        <strain evidence="19">IB14-021</strain>
    </source>
</reference>
<evidence type="ECO:0000256" key="2">
    <source>
        <dbReference type="ARBA" id="ARBA00004760"/>
    </source>
</evidence>
<evidence type="ECO:0000313" key="20">
    <source>
        <dbReference type="Proteomes" id="UP001623349"/>
    </source>
</evidence>
<evidence type="ECO:0000256" key="5">
    <source>
        <dbReference type="ARBA" id="ARBA00022679"/>
    </source>
</evidence>
<dbReference type="Gene3D" id="1.10.10.60">
    <property type="entry name" value="Homeodomain-like"/>
    <property type="match status" value="1"/>
</dbReference>
<keyword evidence="9" id="KW-0443">Lipid metabolism</keyword>
<dbReference type="Proteomes" id="UP001623349">
    <property type="component" value="Unassembled WGS sequence"/>
</dbReference>
<evidence type="ECO:0000256" key="11">
    <source>
        <dbReference type="ARBA" id="ARBA00049036"/>
    </source>
</evidence>
<keyword evidence="12 14" id="KW-0238">DNA-binding</keyword>
<evidence type="ECO:0000313" key="19">
    <source>
        <dbReference type="EMBL" id="GAB1292960.1"/>
    </source>
</evidence>
<comment type="catalytic activity">
    <reaction evidence="11">
        <text>sphinganine + octadecanoyl-CoA = N-(octadecanoyl)-sphinganine + CoA + H(+)</text>
        <dbReference type="Rhea" id="RHEA:36547"/>
        <dbReference type="ChEBI" id="CHEBI:15378"/>
        <dbReference type="ChEBI" id="CHEBI:57287"/>
        <dbReference type="ChEBI" id="CHEBI:57394"/>
        <dbReference type="ChEBI" id="CHEBI:57817"/>
        <dbReference type="ChEBI" id="CHEBI:67033"/>
    </reaction>
    <physiologicalReaction direction="left-to-right" evidence="11">
        <dbReference type="Rhea" id="RHEA:36548"/>
    </physiologicalReaction>
</comment>
<sequence>MSFSLSEWLWQETYWLPPNVTWAQLEDRDGLVFAHPHHVLAALPMALVLVVVRIVFERKDSRISDLTSSMPSSSPEEPDVERLRPRSPGHRFVALPLSRWMGVQDPVRRKIKPNPVLEKYFLRMKQSPVETQMVLLASQCGLTLRQTQRWFRRRRNQDRPCLSKKFCEASWRFVFYLCSFVGGTSVLYNGVMVVDTGIVLGELPTSVSRLWATWRTSIQTLNLALSWWYLLELSFYISLLITLPFDIKRKDFKEQVVHHFVTVGLIVFSYSLNLLRIGSVVLLLHDCSDYLLEGCKLLNYAHFQRGCDALFIIFALVFFYTRLIFFPTEVIYTAVFDSIKNFGPFFGYYFFNVLLVMLQILHVYWFCLILRMLSSFLRKGQMREDIRSDVEESDSSDDEVVSEGPQLKNGMARGSRAAITNGPRSRAAACLTNGHTRAT</sequence>
<feature type="transmembrane region" description="Helical" evidence="16">
    <location>
        <begin position="346"/>
        <end position="373"/>
    </location>
</feature>
<dbReference type="Pfam" id="PF03798">
    <property type="entry name" value="TRAM_LAG1_CLN8"/>
    <property type="match status" value="1"/>
</dbReference>
<accession>A0ABQ0F104</accession>
<keyword evidence="12 14" id="KW-0371">Homeobox</keyword>
<dbReference type="PANTHER" id="PTHR12560">
    <property type="entry name" value="LONGEVITY ASSURANCE FACTOR 1 LAG1"/>
    <property type="match status" value="1"/>
</dbReference>
<dbReference type="InterPro" id="IPR016439">
    <property type="entry name" value="Lag1/Lac1-like"/>
</dbReference>
<feature type="transmembrane region" description="Helical" evidence="16">
    <location>
        <begin position="227"/>
        <end position="245"/>
    </location>
</feature>
<evidence type="ECO:0000256" key="8">
    <source>
        <dbReference type="ARBA" id="ARBA00022989"/>
    </source>
</evidence>
<evidence type="ECO:0000256" key="4">
    <source>
        <dbReference type="ARBA" id="ARBA00022516"/>
    </source>
</evidence>
<keyword evidence="12 14" id="KW-0539">Nucleus</keyword>
<dbReference type="SMART" id="SM00724">
    <property type="entry name" value="TLC"/>
    <property type="match status" value="1"/>
</dbReference>
<dbReference type="EMBL" id="BAAFST010000008">
    <property type="protein sequence ID" value="GAB1292960.1"/>
    <property type="molecule type" value="Genomic_DNA"/>
</dbReference>
<keyword evidence="5" id="KW-0808">Transferase</keyword>
<evidence type="ECO:0000256" key="3">
    <source>
        <dbReference type="ARBA" id="ARBA00004991"/>
    </source>
</evidence>
<feature type="region of interest" description="Disordered" evidence="15">
    <location>
        <begin position="65"/>
        <end position="86"/>
    </location>
</feature>
<dbReference type="Pfam" id="PF00046">
    <property type="entry name" value="Homeodomain"/>
    <property type="match status" value="1"/>
</dbReference>
<keyword evidence="4" id="KW-0444">Lipid biosynthesis</keyword>
<keyword evidence="6 13" id="KW-0812">Transmembrane</keyword>
<dbReference type="CDD" id="cd00086">
    <property type="entry name" value="homeodomain"/>
    <property type="match status" value="1"/>
</dbReference>
<proteinExistence type="predicted"/>
<evidence type="ECO:0000256" key="10">
    <source>
        <dbReference type="ARBA" id="ARBA00023136"/>
    </source>
</evidence>
<dbReference type="InterPro" id="IPR006634">
    <property type="entry name" value="TLC-dom"/>
</dbReference>
<keyword evidence="20" id="KW-1185">Reference proteome</keyword>
<dbReference type="InterPro" id="IPR001356">
    <property type="entry name" value="HD"/>
</dbReference>
<evidence type="ECO:0000256" key="12">
    <source>
        <dbReference type="PROSITE-ProRule" id="PRU00108"/>
    </source>
</evidence>
<comment type="subcellular location">
    <subcellularLocation>
        <location evidence="1">Endoplasmic reticulum membrane</location>
        <topology evidence="1">Multi-pass membrane protein</topology>
    </subcellularLocation>
    <subcellularLocation>
        <location evidence="12 14">Nucleus</location>
    </subcellularLocation>
</comment>
<dbReference type="InterPro" id="IPR009057">
    <property type="entry name" value="Homeodomain-like_sf"/>
</dbReference>
<feature type="transmembrane region" description="Helical" evidence="16">
    <location>
        <begin position="306"/>
        <end position="326"/>
    </location>
</feature>
<comment type="pathway">
    <text evidence="2">Lipid metabolism; sphingolipid metabolism.</text>
</comment>
<feature type="compositionally biased region" description="Acidic residues" evidence="15">
    <location>
        <begin position="391"/>
        <end position="401"/>
    </location>
</feature>
<evidence type="ECO:0000256" key="13">
    <source>
        <dbReference type="PROSITE-ProRule" id="PRU00205"/>
    </source>
</evidence>
<dbReference type="SUPFAM" id="SSF46689">
    <property type="entry name" value="Homeodomain-like"/>
    <property type="match status" value="1"/>
</dbReference>